<evidence type="ECO:0000313" key="2">
    <source>
        <dbReference type="EMBL" id="PRQ31577.1"/>
    </source>
</evidence>
<accession>A0A2P6QBL9</accession>
<dbReference type="InterPro" id="IPR022087">
    <property type="entry name" value="DA1-like_dom"/>
</dbReference>
<dbReference type="OrthoDB" id="992956at2759"/>
<evidence type="ECO:0000259" key="1">
    <source>
        <dbReference type="Pfam" id="PF12315"/>
    </source>
</evidence>
<dbReference type="PANTHER" id="PTHR24209">
    <property type="entry name" value="PROTEIN DA1-RELATED 2"/>
    <property type="match status" value="1"/>
</dbReference>
<evidence type="ECO:0000313" key="3">
    <source>
        <dbReference type="Proteomes" id="UP000238479"/>
    </source>
</evidence>
<dbReference type="GO" id="GO:0043130">
    <property type="term" value="F:ubiquitin binding"/>
    <property type="evidence" value="ECO:0007669"/>
    <property type="project" value="TreeGrafter"/>
</dbReference>
<reference evidence="2 3" key="1">
    <citation type="journal article" date="2018" name="Nat. Genet.">
        <title>The Rosa genome provides new insights in the design of modern roses.</title>
        <authorList>
            <person name="Bendahmane M."/>
        </authorList>
    </citation>
    <scope>NUCLEOTIDE SEQUENCE [LARGE SCALE GENOMIC DNA]</scope>
    <source>
        <strain evidence="3">cv. Old Blush</strain>
    </source>
</reference>
<dbReference type="EMBL" id="PDCK01000043">
    <property type="protein sequence ID" value="PRQ31577.1"/>
    <property type="molecule type" value="Genomic_DNA"/>
</dbReference>
<proteinExistence type="predicted"/>
<dbReference type="Proteomes" id="UP000238479">
    <property type="component" value="Chromosome 5"/>
</dbReference>
<dbReference type="Gramene" id="PRQ31577">
    <property type="protein sequence ID" value="PRQ31577"/>
    <property type="gene ID" value="RchiOBHm_Chr5g0037021"/>
</dbReference>
<dbReference type="PANTHER" id="PTHR24209:SF31">
    <property type="entry name" value="PROTEIN DA1-LIKE ISOFORM X1"/>
    <property type="match status" value="1"/>
</dbReference>
<dbReference type="OMA" id="PICCGCM"/>
<sequence>MYEDQDIDNIELAMQLISVSDHQYEKGQSDANKEVAISSRQPMLVCDVCTNTIIESLHHPTYFPDGAPVCCDIIWKQTICPKHLEDRTPICCGCMRLKTSDVTYINLGEGREICLDCYSTAIVDIRQCEPLMIHKCHEFFRTLNLDLPDDVRVFLVDKKEMDRLNCEQEPTPFGLPFKADMGTITGVTSCSRKGDSVVVERQFHGDYRTGIAILFGLPKIMTQAILAHEMMHVWFRSKGIIFGELEKKLEEGMCQVIGWKWLDWLDSEITSSSSATTSHEQAQFLRKLVQTYKFVVEKHDSDEYGQGFREVQRAVARFGLETTINHMITTYKKKASRRMPVTL</sequence>
<feature type="domain" description="Protein DA1-like" evidence="1">
    <location>
        <begin position="153"/>
        <end position="329"/>
    </location>
</feature>
<name>A0A2P6QBL9_ROSCH</name>
<comment type="caution">
    <text evidence="2">The sequence shown here is derived from an EMBL/GenBank/DDBJ whole genome shotgun (WGS) entry which is preliminary data.</text>
</comment>
<dbReference type="AlphaFoldDB" id="A0A2P6QBL9"/>
<dbReference type="STRING" id="74649.A0A2P6QBL9"/>
<gene>
    <name evidence="2" type="ORF">RchiOBHm_Chr5g0037021</name>
</gene>
<keyword evidence="3" id="KW-1185">Reference proteome</keyword>
<protein>
    <recommendedName>
        <fullName evidence="1">Protein DA1-like domain-containing protein</fullName>
    </recommendedName>
</protein>
<dbReference type="Pfam" id="PF12315">
    <property type="entry name" value="DA1-like"/>
    <property type="match status" value="1"/>
</dbReference>
<organism evidence="2 3">
    <name type="scientific">Rosa chinensis</name>
    <name type="common">China rose</name>
    <dbReference type="NCBI Taxonomy" id="74649"/>
    <lineage>
        <taxon>Eukaryota</taxon>
        <taxon>Viridiplantae</taxon>
        <taxon>Streptophyta</taxon>
        <taxon>Embryophyta</taxon>
        <taxon>Tracheophyta</taxon>
        <taxon>Spermatophyta</taxon>
        <taxon>Magnoliopsida</taxon>
        <taxon>eudicotyledons</taxon>
        <taxon>Gunneridae</taxon>
        <taxon>Pentapetalae</taxon>
        <taxon>rosids</taxon>
        <taxon>fabids</taxon>
        <taxon>Rosales</taxon>
        <taxon>Rosaceae</taxon>
        <taxon>Rosoideae</taxon>
        <taxon>Rosoideae incertae sedis</taxon>
        <taxon>Rosa</taxon>
    </lineage>
</organism>
<dbReference type="InterPro" id="IPR045218">
    <property type="entry name" value="DA1-like"/>
</dbReference>